<sequence>MSTVPNNLLHYPKINLPTFDGNIKNWLCFWGQFQAMEKGSSADELIKSFPPGSENYEKIVKQLQLRYGREELLVEVCIRDLLSIVLLKKKSQKTSLRKLYDQLETKLRALESLGVTKDKYAAMVYPLVESALPDETLKAWEQFRTAHRRVKEEPSEESTSCSS</sequence>
<organism evidence="1 2">
    <name type="scientific">Nephila pilipes</name>
    <name type="common">Giant wood spider</name>
    <name type="synonym">Nephila maculata</name>
    <dbReference type="NCBI Taxonomy" id="299642"/>
    <lineage>
        <taxon>Eukaryota</taxon>
        <taxon>Metazoa</taxon>
        <taxon>Ecdysozoa</taxon>
        <taxon>Arthropoda</taxon>
        <taxon>Chelicerata</taxon>
        <taxon>Arachnida</taxon>
        <taxon>Araneae</taxon>
        <taxon>Araneomorphae</taxon>
        <taxon>Entelegynae</taxon>
        <taxon>Araneoidea</taxon>
        <taxon>Nephilidae</taxon>
        <taxon>Nephila</taxon>
    </lineage>
</organism>
<name>A0A8X6PT38_NEPPI</name>
<dbReference type="EMBL" id="BMAW01023693">
    <property type="protein sequence ID" value="GFT84219.1"/>
    <property type="molecule type" value="Genomic_DNA"/>
</dbReference>
<dbReference type="Proteomes" id="UP000887013">
    <property type="component" value="Unassembled WGS sequence"/>
</dbReference>
<reference evidence="1" key="1">
    <citation type="submission" date="2020-08" db="EMBL/GenBank/DDBJ databases">
        <title>Multicomponent nature underlies the extraordinary mechanical properties of spider dragline silk.</title>
        <authorList>
            <person name="Kono N."/>
            <person name="Nakamura H."/>
            <person name="Mori M."/>
            <person name="Yoshida Y."/>
            <person name="Ohtoshi R."/>
            <person name="Malay A.D."/>
            <person name="Moran D.A.P."/>
            <person name="Tomita M."/>
            <person name="Numata K."/>
            <person name="Arakawa K."/>
        </authorList>
    </citation>
    <scope>NUCLEOTIDE SEQUENCE</scope>
</reference>
<proteinExistence type="predicted"/>
<dbReference type="OrthoDB" id="5967017at2759"/>
<evidence type="ECO:0000313" key="1">
    <source>
        <dbReference type="EMBL" id="GFT84219.1"/>
    </source>
</evidence>
<dbReference type="AlphaFoldDB" id="A0A8X6PT38"/>
<dbReference type="Pfam" id="PF03564">
    <property type="entry name" value="DUF1759"/>
    <property type="match status" value="1"/>
</dbReference>
<evidence type="ECO:0000313" key="2">
    <source>
        <dbReference type="Proteomes" id="UP000887013"/>
    </source>
</evidence>
<keyword evidence="2" id="KW-1185">Reference proteome</keyword>
<protein>
    <submittedName>
        <fullName evidence="1">Uncharacterized protein</fullName>
    </submittedName>
</protein>
<dbReference type="InterPro" id="IPR005312">
    <property type="entry name" value="DUF1759"/>
</dbReference>
<gene>
    <name evidence="1" type="primary">AVEN_1604_1</name>
    <name evidence="1" type="ORF">NPIL_548461</name>
</gene>
<comment type="caution">
    <text evidence="1">The sequence shown here is derived from an EMBL/GenBank/DDBJ whole genome shotgun (WGS) entry which is preliminary data.</text>
</comment>
<accession>A0A8X6PT38</accession>